<dbReference type="Gene3D" id="3.10.180.10">
    <property type="entry name" value="2,3-Dihydroxybiphenyl 1,2-Dioxygenase, domain 1"/>
    <property type="match status" value="1"/>
</dbReference>
<protein>
    <recommendedName>
        <fullName evidence="1">Glyoxalase/fosfomycin resistance/dioxygenase domain-containing protein</fullName>
    </recommendedName>
</protein>
<evidence type="ECO:0000313" key="2">
    <source>
        <dbReference type="EMBL" id="GAA2043096.1"/>
    </source>
</evidence>
<evidence type="ECO:0000313" key="3">
    <source>
        <dbReference type="Proteomes" id="UP001501196"/>
    </source>
</evidence>
<evidence type="ECO:0000259" key="1">
    <source>
        <dbReference type="Pfam" id="PF00903"/>
    </source>
</evidence>
<dbReference type="Pfam" id="PF00903">
    <property type="entry name" value="Glyoxalase"/>
    <property type="match status" value="1"/>
</dbReference>
<dbReference type="Proteomes" id="UP001501196">
    <property type="component" value="Unassembled WGS sequence"/>
</dbReference>
<keyword evidence="3" id="KW-1185">Reference proteome</keyword>
<gene>
    <name evidence="2" type="ORF">GCM10009819_32100</name>
</gene>
<reference evidence="2 3" key="1">
    <citation type="journal article" date="2019" name="Int. J. Syst. Evol. Microbiol.">
        <title>The Global Catalogue of Microorganisms (GCM) 10K type strain sequencing project: providing services to taxonomists for standard genome sequencing and annotation.</title>
        <authorList>
            <consortium name="The Broad Institute Genomics Platform"/>
            <consortium name="The Broad Institute Genome Sequencing Center for Infectious Disease"/>
            <person name="Wu L."/>
            <person name="Ma J."/>
        </authorList>
    </citation>
    <scope>NUCLEOTIDE SEQUENCE [LARGE SCALE GENOMIC DNA]</scope>
    <source>
        <strain evidence="2 3">JCM 15672</strain>
    </source>
</reference>
<organism evidence="2 3">
    <name type="scientific">Agromyces tropicus</name>
    <dbReference type="NCBI Taxonomy" id="555371"/>
    <lineage>
        <taxon>Bacteria</taxon>
        <taxon>Bacillati</taxon>
        <taxon>Actinomycetota</taxon>
        <taxon>Actinomycetes</taxon>
        <taxon>Micrococcales</taxon>
        <taxon>Microbacteriaceae</taxon>
        <taxon>Agromyces</taxon>
    </lineage>
</organism>
<sequence>MRFEILYIPTTDLAASLAFYRDELGWSELWREGATTAAVVDPDGGIQVMLDQDPEARTGPMFVVDSVLAYDAERPATLEVLSAPAAIPGGYLAEYREPGGSVFYVIDQSTDAATDTDTDTDTDQLE</sequence>
<dbReference type="EMBL" id="BAAAPW010000005">
    <property type="protein sequence ID" value="GAA2043096.1"/>
    <property type="molecule type" value="Genomic_DNA"/>
</dbReference>
<dbReference type="InterPro" id="IPR004360">
    <property type="entry name" value="Glyas_Fos-R_dOase_dom"/>
</dbReference>
<feature type="domain" description="Glyoxalase/fosfomycin resistance/dioxygenase" evidence="1">
    <location>
        <begin position="8"/>
        <end position="60"/>
    </location>
</feature>
<dbReference type="SUPFAM" id="SSF54593">
    <property type="entry name" value="Glyoxalase/Bleomycin resistance protein/Dihydroxybiphenyl dioxygenase"/>
    <property type="match status" value="1"/>
</dbReference>
<dbReference type="RefSeq" id="WP_344376831.1">
    <property type="nucleotide sequence ID" value="NZ_BAAAPW010000005.1"/>
</dbReference>
<comment type="caution">
    <text evidence="2">The sequence shown here is derived from an EMBL/GenBank/DDBJ whole genome shotgun (WGS) entry which is preliminary data.</text>
</comment>
<name>A0ABN2UTG7_9MICO</name>
<accession>A0ABN2UTG7</accession>
<proteinExistence type="predicted"/>
<dbReference type="InterPro" id="IPR029068">
    <property type="entry name" value="Glyas_Bleomycin-R_OHBP_Dase"/>
</dbReference>